<gene>
    <name evidence="10" type="ORF">F5Z01DRAFT_672573</name>
</gene>
<protein>
    <submittedName>
        <fullName evidence="10">Metaxin</fullName>
    </submittedName>
</protein>
<keyword evidence="8" id="KW-0812">Transmembrane</keyword>
<keyword evidence="3" id="KW-1000">Mitochondrion outer membrane</keyword>
<proteinExistence type="predicted"/>
<dbReference type="Pfam" id="PF10568">
    <property type="entry name" value="Tom37"/>
    <property type="match status" value="1"/>
</dbReference>
<evidence type="ECO:0000256" key="8">
    <source>
        <dbReference type="SAM" id="Phobius"/>
    </source>
</evidence>
<reference evidence="10" key="1">
    <citation type="journal article" date="2021" name="IMA Fungus">
        <title>Genomic characterization of three marine fungi, including Emericellopsis atlantica sp. nov. with signatures of a generalist lifestyle and marine biomass degradation.</title>
        <authorList>
            <person name="Hagestad O.C."/>
            <person name="Hou L."/>
            <person name="Andersen J.H."/>
            <person name="Hansen E.H."/>
            <person name="Altermark B."/>
            <person name="Li C."/>
            <person name="Kuhnert E."/>
            <person name="Cox R.J."/>
            <person name="Crous P.W."/>
            <person name="Spatafora J.W."/>
            <person name="Lail K."/>
            <person name="Amirebrahimi M."/>
            <person name="Lipzen A."/>
            <person name="Pangilinan J."/>
            <person name="Andreopoulos W."/>
            <person name="Hayes R.D."/>
            <person name="Ng V."/>
            <person name="Grigoriev I.V."/>
            <person name="Jackson S.A."/>
            <person name="Sutton T.D.S."/>
            <person name="Dobson A.D.W."/>
            <person name="Rama T."/>
        </authorList>
    </citation>
    <scope>NUCLEOTIDE SEQUENCE</scope>
    <source>
        <strain evidence="10">TS7</strain>
    </source>
</reference>
<comment type="subcellular location">
    <subcellularLocation>
        <location evidence="1">Mitochondrion outer membrane</location>
    </subcellularLocation>
</comment>
<keyword evidence="11" id="KW-1185">Reference proteome</keyword>
<dbReference type="PANTHER" id="PTHR12289">
    <property type="entry name" value="METAXIN RELATED"/>
    <property type="match status" value="1"/>
</dbReference>
<feature type="region of interest" description="Disordered" evidence="7">
    <location>
        <begin position="403"/>
        <end position="422"/>
    </location>
</feature>
<dbReference type="InterPro" id="IPR019564">
    <property type="entry name" value="Sam37/metaxin_N"/>
</dbReference>
<keyword evidence="8" id="KW-1133">Transmembrane helix</keyword>
<dbReference type="RefSeq" id="XP_046119854.1">
    <property type="nucleotide sequence ID" value="XM_046264831.1"/>
</dbReference>
<organism evidence="10 11">
    <name type="scientific">Emericellopsis atlantica</name>
    <dbReference type="NCBI Taxonomy" id="2614577"/>
    <lineage>
        <taxon>Eukaryota</taxon>
        <taxon>Fungi</taxon>
        <taxon>Dikarya</taxon>
        <taxon>Ascomycota</taxon>
        <taxon>Pezizomycotina</taxon>
        <taxon>Sordariomycetes</taxon>
        <taxon>Hypocreomycetidae</taxon>
        <taxon>Hypocreales</taxon>
        <taxon>Bionectriaceae</taxon>
        <taxon>Emericellopsis</taxon>
    </lineage>
</organism>
<dbReference type="SUPFAM" id="SSF47616">
    <property type="entry name" value="GST C-terminal domain-like"/>
    <property type="match status" value="1"/>
</dbReference>
<sequence length="422" mass="45670">MLELFVWDAAFGLPSIDAECLATIAYLCKTAPASSWRLVPSNDPSLSPASHFPALNHDGVWTSGFDNIISYLTSHGLVTPLDADLTARQKADSKAFKSFIATRTAPLLDLSLYVSAGNWSATTRPAYSKILHFPLTWTLPPLIRHEALQRTEHLGLAELDTDFDPNAGLHLSTGRESLPESFRRHLPVVGKKTVREEMTPEQATAIRLFSLAETGLELLEELLAEHDGYLLRPQLSSVDCFAFGYLALMLDAPVPRAFLKEWIGDKAPRIQAFVASMKSQCFSSPGQLPVPSPQNGSFPGAVGQMLDTCVLNAPGIGEHYATEKRHRREQGITGVDGRALMLAVSVMVTGVAMGYGFMYYKAMPPFGARVQTWRAARGGTGLSQFGDLGFMLNSALGAQSSPMANAGNAPAGRLAEMDSDVD</sequence>
<dbReference type="GeneID" id="70295734"/>
<feature type="domain" description="Mitochondrial outer membrane transport complex Sam37/metaxin N-terminal" evidence="9">
    <location>
        <begin position="20"/>
        <end position="144"/>
    </location>
</feature>
<feature type="transmembrane region" description="Helical" evidence="8">
    <location>
        <begin position="339"/>
        <end position="360"/>
    </location>
</feature>
<evidence type="ECO:0000259" key="9">
    <source>
        <dbReference type="Pfam" id="PF10568"/>
    </source>
</evidence>
<evidence type="ECO:0000313" key="11">
    <source>
        <dbReference type="Proteomes" id="UP000887229"/>
    </source>
</evidence>
<dbReference type="GO" id="GO:0001401">
    <property type="term" value="C:SAM complex"/>
    <property type="evidence" value="ECO:0007669"/>
    <property type="project" value="InterPro"/>
</dbReference>
<evidence type="ECO:0000256" key="1">
    <source>
        <dbReference type="ARBA" id="ARBA00004294"/>
    </source>
</evidence>
<accession>A0A9P8CR90</accession>
<dbReference type="GO" id="GO:0007005">
    <property type="term" value="P:mitochondrion organization"/>
    <property type="evidence" value="ECO:0007669"/>
    <property type="project" value="TreeGrafter"/>
</dbReference>
<dbReference type="PANTHER" id="PTHR12289:SF41">
    <property type="entry name" value="FAILED AXON CONNECTIONS-RELATED"/>
    <property type="match status" value="1"/>
</dbReference>
<evidence type="ECO:0000256" key="2">
    <source>
        <dbReference type="ARBA" id="ARBA00022448"/>
    </source>
</evidence>
<evidence type="ECO:0000256" key="7">
    <source>
        <dbReference type="SAM" id="MobiDB-lite"/>
    </source>
</evidence>
<keyword evidence="5" id="KW-0496">Mitochondrion</keyword>
<keyword evidence="6 8" id="KW-0472">Membrane</keyword>
<evidence type="ECO:0000256" key="3">
    <source>
        <dbReference type="ARBA" id="ARBA00022787"/>
    </source>
</evidence>
<dbReference type="InterPro" id="IPR036282">
    <property type="entry name" value="Glutathione-S-Trfase_C_sf"/>
</dbReference>
<dbReference type="Proteomes" id="UP000887229">
    <property type="component" value="Unassembled WGS sequence"/>
</dbReference>
<evidence type="ECO:0000256" key="4">
    <source>
        <dbReference type="ARBA" id="ARBA00022927"/>
    </source>
</evidence>
<dbReference type="GO" id="GO:0015031">
    <property type="term" value="P:protein transport"/>
    <property type="evidence" value="ECO:0007669"/>
    <property type="project" value="UniProtKB-KW"/>
</dbReference>
<name>A0A9P8CR90_9HYPO</name>
<dbReference type="EMBL" id="MU251249">
    <property type="protein sequence ID" value="KAG9255930.1"/>
    <property type="molecule type" value="Genomic_DNA"/>
</dbReference>
<evidence type="ECO:0000256" key="5">
    <source>
        <dbReference type="ARBA" id="ARBA00023128"/>
    </source>
</evidence>
<evidence type="ECO:0000313" key="10">
    <source>
        <dbReference type="EMBL" id="KAG9255930.1"/>
    </source>
</evidence>
<keyword evidence="4" id="KW-0653">Protein transport</keyword>
<dbReference type="OrthoDB" id="5835136at2759"/>
<dbReference type="CDD" id="cd03078">
    <property type="entry name" value="GST_N_Metaxin1_like"/>
    <property type="match status" value="1"/>
</dbReference>
<comment type="caution">
    <text evidence="10">The sequence shown here is derived from an EMBL/GenBank/DDBJ whole genome shotgun (WGS) entry which is preliminary data.</text>
</comment>
<keyword evidence="2" id="KW-0813">Transport</keyword>
<dbReference type="AlphaFoldDB" id="A0A9P8CR90"/>
<dbReference type="InterPro" id="IPR050931">
    <property type="entry name" value="Mito_Protein_Transport_Metaxin"/>
</dbReference>
<evidence type="ECO:0000256" key="6">
    <source>
        <dbReference type="ARBA" id="ARBA00023136"/>
    </source>
</evidence>